<dbReference type="EMBL" id="BSUN01000002">
    <property type="protein sequence ID" value="GMA37869.1"/>
    <property type="molecule type" value="Genomic_DNA"/>
</dbReference>
<keyword evidence="3" id="KW-1185">Reference proteome</keyword>
<proteinExistence type="predicted"/>
<feature type="domain" description="M23ase beta-sheet core" evidence="1">
    <location>
        <begin position="44"/>
        <end position="140"/>
    </location>
</feature>
<dbReference type="PANTHER" id="PTHR21666">
    <property type="entry name" value="PEPTIDASE-RELATED"/>
    <property type="match status" value="1"/>
</dbReference>
<dbReference type="InterPro" id="IPR011055">
    <property type="entry name" value="Dup_hybrid_motif"/>
</dbReference>
<sequence length="153" mass="16113">MVDETCTTSQVSLSGWAHPTIPTARVTSSFSPSRFHPTLHIWRAHLGTDYSAGSCGEAIYAAHDGTVTFAGMSGELGMVSIDHGNGVRTRYLHMTRAGIFVDVGDEVAAGQQIAISGSTGNSTGCHLHFEVWVGDKAIDPVPFLAGRLDGDPA</sequence>
<dbReference type="CDD" id="cd12797">
    <property type="entry name" value="M23_peptidase"/>
    <property type="match status" value="1"/>
</dbReference>
<dbReference type="SUPFAM" id="SSF51261">
    <property type="entry name" value="Duplicated hybrid motif"/>
    <property type="match status" value="1"/>
</dbReference>
<protein>
    <recommendedName>
        <fullName evidence="1">M23ase beta-sheet core domain-containing protein</fullName>
    </recommendedName>
</protein>
<dbReference type="Gene3D" id="2.70.70.10">
    <property type="entry name" value="Glucose Permease (Domain IIA)"/>
    <property type="match status" value="1"/>
</dbReference>
<accession>A0ABQ6IIY4</accession>
<dbReference type="Proteomes" id="UP001157125">
    <property type="component" value="Unassembled WGS sequence"/>
</dbReference>
<dbReference type="InterPro" id="IPR016047">
    <property type="entry name" value="M23ase_b-sheet_dom"/>
</dbReference>
<comment type="caution">
    <text evidence="2">The sequence shown here is derived from an EMBL/GenBank/DDBJ whole genome shotgun (WGS) entry which is preliminary data.</text>
</comment>
<reference evidence="3" key="1">
    <citation type="journal article" date="2019" name="Int. J. Syst. Evol. Microbiol.">
        <title>The Global Catalogue of Microorganisms (GCM) 10K type strain sequencing project: providing services to taxonomists for standard genome sequencing and annotation.</title>
        <authorList>
            <consortium name="The Broad Institute Genomics Platform"/>
            <consortium name="The Broad Institute Genome Sequencing Center for Infectious Disease"/>
            <person name="Wu L."/>
            <person name="Ma J."/>
        </authorList>
    </citation>
    <scope>NUCLEOTIDE SEQUENCE [LARGE SCALE GENOMIC DNA]</scope>
    <source>
        <strain evidence="3">NBRC 112299</strain>
    </source>
</reference>
<organism evidence="2 3">
    <name type="scientific">Demequina litorisediminis</name>
    <dbReference type="NCBI Taxonomy" id="1849022"/>
    <lineage>
        <taxon>Bacteria</taxon>
        <taxon>Bacillati</taxon>
        <taxon>Actinomycetota</taxon>
        <taxon>Actinomycetes</taxon>
        <taxon>Micrococcales</taxon>
        <taxon>Demequinaceae</taxon>
        <taxon>Demequina</taxon>
    </lineage>
</organism>
<evidence type="ECO:0000313" key="2">
    <source>
        <dbReference type="EMBL" id="GMA37869.1"/>
    </source>
</evidence>
<dbReference type="InterPro" id="IPR050570">
    <property type="entry name" value="Cell_wall_metabolism_enzyme"/>
</dbReference>
<evidence type="ECO:0000313" key="3">
    <source>
        <dbReference type="Proteomes" id="UP001157125"/>
    </source>
</evidence>
<gene>
    <name evidence="2" type="ORF">GCM10025876_40730</name>
</gene>
<dbReference type="Pfam" id="PF01551">
    <property type="entry name" value="Peptidase_M23"/>
    <property type="match status" value="1"/>
</dbReference>
<name>A0ABQ6IIY4_9MICO</name>
<evidence type="ECO:0000259" key="1">
    <source>
        <dbReference type="Pfam" id="PF01551"/>
    </source>
</evidence>
<dbReference type="PANTHER" id="PTHR21666:SF270">
    <property type="entry name" value="MUREIN HYDROLASE ACTIVATOR ENVC"/>
    <property type="match status" value="1"/>
</dbReference>